<name>A0A1I2MZ87_9FLAO</name>
<keyword evidence="2" id="KW-1185">Reference proteome</keyword>
<dbReference type="Proteomes" id="UP000199116">
    <property type="component" value="Unassembled WGS sequence"/>
</dbReference>
<dbReference type="RefSeq" id="WP_143083659.1">
    <property type="nucleotide sequence ID" value="NZ_FOOH01000016.1"/>
</dbReference>
<reference evidence="2" key="1">
    <citation type="submission" date="2016-10" db="EMBL/GenBank/DDBJ databases">
        <authorList>
            <person name="Varghese N."/>
            <person name="Submissions S."/>
        </authorList>
    </citation>
    <scope>NUCLEOTIDE SEQUENCE [LARGE SCALE GENOMIC DNA]</scope>
    <source>
        <strain evidence="2">DSM 23515</strain>
    </source>
</reference>
<evidence type="ECO:0000313" key="1">
    <source>
        <dbReference type="EMBL" id="SFF95939.1"/>
    </source>
</evidence>
<sequence>MPIDTYMSGRDFENLLKKVYPPRSVQAHKSLIENALTMEQGKTYSKHLGSTEKQFKEAQKKLIQTLQKLQTKKPYNKAADHFEELEYDVERCNSASCLNGIVQDALKKSSSLDDSGKW</sequence>
<protein>
    <submittedName>
        <fullName evidence="1">Uncharacterized protein</fullName>
    </submittedName>
</protein>
<organism evidence="1 2">
    <name type="scientific">Salegentibacter agarivorans</name>
    <dbReference type="NCBI Taxonomy" id="345907"/>
    <lineage>
        <taxon>Bacteria</taxon>
        <taxon>Pseudomonadati</taxon>
        <taxon>Bacteroidota</taxon>
        <taxon>Flavobacteriia</taxon>
        <taxon>Flavobacteriales</taxon>
        <taxon>Flavobacteriaceae</taxon>
        <taxon>Salegentibacter</taxon>
    </lineage>
</organism>
<accession>A0A1I2MZ87</accession>
<proteinExistence type="predicted"/>
<evidence type="ECO:0000313" key="2">
    <source>
        <dbReference type="Proteomes" id="UP000199116"/>
    </source>
</evidence>
<gene>
    <name evidence="1" type="ORF">SAMN04488033_11684</name>
</gene>
<dbReference type="EMBL" id="FOOH01000016">
    <property type="protein sequence ID" value="SFF95939.1"/>
    <property type="molecule type" value="Genomic_DNA"/>
</dbReference>
<dbReference type="AlphaFoldDB" id="A0A1I2MZ87"/>